<organism evidence="2 3">
    <name type="scientific">Sphingobium phenoxybenzoativorans</name>
    <dbReference type="NCBI Taxonomy" id="1592790"/>
    <lineage>
        <taxon>Bacteria</taxon>
        <taxon>Pseudomonadati</taxon>
        <taxon>Pseudomonadota</taxon>
        <taxon>Alphaproteobacteria</taxon>
        <taxon>Sphingomonadales</taxon>
        <taxon>Sphingomonadaceae</taxon>
        <taxon>Sphingobium</taxon>
    </lineage>
</organism>
<reference evidence="2" key="1">
    <citation type="submission" date="2021-04" db="EMBL/GenBank/DDBJ databases">
        <title>Isolation of p-tert-butylphenol degrading bacteria Sphingobium phenoxybenzoativorans Tas13 from active sludge.</title>
        <authorList>
            <person name="Li Y."/>
        </authorList>
    </citation>
    <scope>NUCLEOTIDE SEQUENCE</scope>
    <source>
        <strain evidence="2">Tas13</strain>
    </source>
</reference>
<keyword evidence="1" id="KW-0732">Signal</keyword>
<gene>
    <name evidence="2" type="ORF">KFK14_02985</name>
</gene>
<proteinExistence type="predicted"/>
<dbReference type="KEGG" id="spph:KFK14_02985"/>
<feature type="chain" id="PRO_5037869109" description="Lipoprotein" evidence="1">
    <location>
        <begin position="28"/>
        <end position="534"/>
    </location>
</feature>
<accession>A0A975K7X3</accession>
<dbReference type="RefSeq" id="WP_212609823.1">
    <property type="nucleotide sequence ID" value="NZ_CP073910.1"/>
</dbReference>
<evidence type="ECO:0000313" key="3">
    <source>
        <dbReference type="Proteomes" id="UP000681425"/>
    </source>
</evidence>
<feature type="signal peptide" evidence="1">
    <location>
        <begin position="1"/>
        <end position="27"/>
    </location>
</feature>
<dbReference type="AlphaFoldDB" id="A0A975K7X3"/>
<protein>
    <recommendedName>
        <fullName evidence="4">Lipoprotein</fullName>
    </recommendedName>
</protein>
<evidence type="ECO:0000256" key="1">
    <source>
        <dbReference type="SAM" id="SignalP"/>
    </source>
</evidence>
<keyword evidence="3" id="KW-1185">Reference proteome</keyword>
<sequence>MLKPVPYRLRLWSAALALFALSGCTCTTCDLDSPYKPVPEAEKPAGLPKEDVYAVPRKEDGTTPGAEKLNVAALPAIPVAAVLGELNNMVTQLSNMVGQVGGETRTAILNLQTSASQVLNEANYALGDKLQYTFDRLDKQERRIFEDTQALTAQIKSSADLVNAGLLDSAERSLYEADILAWNTSYSLPCRDKPARLVYPTTRKMRIWADAGAPSTEGDNGQGGRSRDLFLPVRGNFLAIGMPIVTVRVGGDGVSRPATVRGLNHNEFTVIPSEETVKELQAISRPTRLFITADLARCTVKKGEALTAQSEVQVEVLPPLTYAIATSITPIASVPSTGEKVFSFYEKGSDSCNDRYRADRIYSLGPPAEAIDWRVSVNNQNGNSYIIRTVGSGPYSVLVEAMIGGKGRDCFLGICNCRGRGWLGYDLYTGYRTRIDTPLPTVTHAPSVPQTSYSFDYKAANIPAEATIKSCTYNSRVIVSEGGQSYILEANEINRTVTGGPSGEFQLKTDTDDSTCKVTADVTIPSTAKLGAAL</sequence>
<dbReference type="Proteomes" id="UP000681425">
    <property type="component" value="Chromosome"/>
</dbReference>
<dbReference type="PROSITE" id="PS51257">
    <property type="entry name" value="PROKAR_LIPOPROTEIN"/>
    <property type="match status" value="1"/>
</dbReference>
<evidence type="ECO:0008006" key="4">
    <source>
        <dbReference type="Google" id="ProtNLM"/>
    </source>
</evidence>
<evidence type="ECO:0000313" key="2">
    <source>
        <dbReference type="EMBL" id="QUT06450.1"/>
    </source>
</evidence>
<name>A0A975K7X3_9SPHN</name>
<dbReference type="EMBL" id="CP073910">
    <property type="protein sequence ID" value="QUT06450.1"/>
    <property type="molecule type" value="Genomic_DNA"/>
</dbReference>